<protein>
    <recommendedName>
        <fullName evidence="3">DUF3310 domain-containing protein</fullName>
    </recommendedName>
</protein>
<keyword evidence="2" id="KW-1185">Reference proteome</keyword>
<sequence length="143" mass="16178">MADHPASAAPAAITYRHPSGVACIDIARHMSFCLGNAVRCVWRGWRASTHDGTSDLQHAVFYIHEWLGMEIRPRMPLSRRITDAVQRFAAVDDDACFSTIIRDLCRADFTHGNENAARHALNLITAEMERRKETQKMQDRETA</sequence>
<dbReference type="Proteomes" id="UP000237344">
    <property type="component" value="Unassembled WGS sequence"/>
</dbReference>
<name>A0A2S3W389_9PROT</name>
<accession>A0A2S3W389</accession>
<dbReference type="EMBL" id="POTC01000009">
    <property type="protein sequence ID" value="POF63342.1"/>
    <property type="molecule type" value="Genomic_DNA"/>
</dbReference>
<evidence type="ECO:0000313" key="2">
    <source>
        <dbReference type="Proteomes" id="UP000237344"/>
    </source>
</evidence>
<dbReference type="OrthoDB" id="1684418at2"/>
<comment type="caution">
    <text evidence="1">The sequence shown here is derived from an EMBL/GenBank/DDBJ whole genome shotgun (WGS) entry which is preliminary data.</text>
</comment>
<evidence type="ECO:0008006" key="3">
    <source>
        <dbReference type="Google" id="ProtNLM"/>
    </source>
</evidence>
<dbReference type="RefSeq" id="WP_110094720.1">
    <property type="nucleotide sequence ID" value="NZ_NKUE01000015.1"/>
</dbReference>
<gene>
    <name evidence="1" type="ORF">KMAL_10760</name>
</gene>
<proteinExistence type="predicted"/>
<reference evidence="1 2" key="1">
    <citation type="submission" date="2018-01" db="EMBL/GenBank/DDBJ databases">
        <title>Draft Genome Sequence of Komagataeibacter maltaceti LMG 1529, a Vinegar Producing Acetic Acid Bacterium Isolated from Malt Vinegar Brewery Acetifiers.</title>
        <authorList>
            <person name="Zhang Q."/>
            <person name="Hollensteiner J."/>
            <person name="Poehlein A."/>
            <person name="Daniel R."/>
        </authorList>
    </citation>
    <scope>NUCLEOTIDE SEQUENCE [LARGE SCALE GENOMIC DNA]</scope>
    <source>
        <strain evidence="1 2">LMG 1529</strain>
    </source>
</reference>
<dbReference type="AlphaFoldDB" id="A0A2S3W389"/>
<organism evidence="1 2">
    <name type="scientific">Novacetimonas maltaceti</name>
    <dbReference type="NCBI Taxonomy" id="1203393"/>
    <lineage>
        <taxon>Bacteria</taxon>
        <taxon>Pseudomonadati</taxon>
        <taxon>Pseudomonadota</taxon>
        <taxon>Alphaproteobacteria</taxon>
        <taxon>Acetobacterales</taxon>
        <taxon>Acetobacteraceae</taxon>
        <taxon>Novacetimonas</taxon>
    </lineage>
</organism>
<evidence type="ECO:0000313" key="1">
    <source>
        <dbReference type="EMBL" id="POF63342.1"/>
    </source>
</evidence>